<dbReference type="InterPro" id="IPR032093">
    <property type="entry name" value="PhoD_N"/>
</dbReference>
<evidence type="ECO:0000259" key="2">
    <source>
        <dbReference type="Pfam" id="PF16655"/>
    </source>
</evidence>
<name>E0Y037_9GAMM</name>
<dbReference type="Pfam" id="PF16655">
    <property type="entry name" value="PhoD_N"/>
    <property type="match status" value="1"/>
</dbReference>
<accession>E0Y037</accession>
<evidence type="ECO:0000313" key="3">
    <source>
        <dbReference type="EMBL" id="ADI20028.1"/>
    </source>
</evidence>
<dbReference type="SUPFAM" id="SSF56300">
    <property type="entry name" value="Metallo-dependent phosphatases"/>
    <property type="match status" value="1"/>
</dbReference>
<dbReference type="Gene3D" id="2.60.40.380">
    <property type="entry name" value="Purple acid phosphatase-like, N-terminal"/>
    <property type="match status" value="1"/>
</dbReference>
<evidence type="ECO:0000259" key="1">
    <source>
        <dbReference type="Pfam" id="PF09423"/>
    </source>
</evidence>
<reference evidence="3" key="1">
    <citation type="journal article" date="2011" name="Environ. Microbiol.">
        <title>Time-series analyses of Monterey Bay coastal microbial picoplankton using a 'genome proxy' microarray.</title>
        <authorList>
            <person name="Rich V.I."/>
            <person name="Pham V.D."/>
            <person name="Eppley J."/>
            <person name="Shi Y."/>
            <person name="DeLong E.F."/>
        </authorList>
    </citation>
    <scope>NUCLEOTIDE SEQUENCE</scope>
</reference>
<dbReference type="AlphaFoldDB" id="E0Y037"/>
<dbReference type="InterPro" id="IPR018946">
    <property type="entry name" value="PhoD-like_MPP"/>
</dbReference>
<dbReference type="Gene3D" id="3.60.21.70">
    <property type="entry name" value="PhoD-like phosphatase"/>
    <property type="match status" value="1"/>
</dbReference>
<dbReference type="InterPro" id="IPR038607">
    <property type="entry name" value="PhoD-like_sf"/>
</dbReference>
<dbReference type="EMBL" id="GU474936">
    <property type="protein sequence ID" value="ADI20028.1"/>
    <property type="molecule type" value="Genomic_DNA"/>
</dbReference>
<dbReference type="CDD" id="cd07389">
    <property type="entry name" value="MPP_PhoD"/>
    <property type="match status" value="1"/>
</dbReference>
<dbReference type="InterPro" id="IPR052900">
    <property type="entry name" value="Phospholipid_Metab_Enz"/>
</dbReference>
<dbReference type="Pfam" id="PF09423">
    <property type="entry name" value="PhoD"/>
    <property type="match status" value="1"/>
</dbReference>
<dbReference type="PANTHER" id="PTHR43606:SF1">
    <property type="entry name" value="PHOD-LIKE PHOSPHATASE METALLOPHOSPHATASE DOMAIN-CONTAINING PROTEIN"/>
    <property type="match status" value="1"/>
</dbReference>
<feature type="domain" description="PhoD-like phosphatase metallophosphatase" evidence="1">
    <location>
        <begin position="108"/>
        <end position="471"/>
    </location>
</feature>
<sequence>MQYGVQAGDADHNSCVVWSSTDRPGFMHVEASVDQAFSEVIRFAPVLANEESGLAAKCLLTGLPEGREIYYRVYFSALDQPKAKSPTMTGSCRTAPAAASEEKKDVRFAWSGDTAGQGWGIDPAHGGMATYSTIARHSPDFMIHSGDTIYADGPIQKEQKMPDGSVWRNIVSDGVHKVAESLEEYRGRWRYNLRDTHLRSFNSQIPVYYQWDDHEVTDNWSSSKDLSNDPRYTEKSIEILARRGKRAFHEMLPTRTHSLEAGRIYRKISYGPMLDVFMLDLRSYRGPNTDGNQTQLDDQSSVLGATQMAWFKQALMDSQATWKVIASDMPIGLVIWDDYSSSSGVEGIANGIKGAPLGRELELAGLLRSLKQHDVKNTLWITADVHYTAAHHYHPDRAAFKEFLPFWEFVSGPIHAGTFGLSQLDDTFGPEVKFSKVPTTAQGVNLPPSAGLQFFGLVDIEQSSQELTVRLMDRNDQELYRKVLKPSA</sequence>
<feature type="domain" description="Phospholipase D N-terminal" evidence="2">
    <location>
        <begin position="4"/>
        <end position="94"/>
    </location>
</feature>
<organism evidence="3">
    <name type="scientific">uncultured gamma proteobacterium EB000_65A11</name>
    <dbReference type="NCBI Taxonomy" id="710972"/>
    <lineage>
        <taxon>Bacteria</taxon>
        <taxon>Pseudomonadati</taxon>
        <taxon>Pseudomonadota</taxon>
        <taxon>Gammaproteobacteria</taxon>
        <taxon>environmental samples</taxon>
    </lineage>
</organism>
<proteinExistence type="predicted"/>
<protein>
    <submittedName>
        <fullName evidence="3">Phosphodiesterase/alkaline phosphatase d</fullName>
    </submittedName>
</protein>
<dbReference type="PANTHER" id="PTHR43606">
    <property type="entry name" value="PHOSPHATASE, PUTATIVE (AFU_ORTHOLOGUE AFUA_6G08710)-RELATED"/>
    <property type="match status" value="1"/>
</dbReference>
<dbReference type="InterPro" id="IPR029052">
    <property type="entry name" value="Metallo-depent_PP-like"/>
</dbReference>